<comment type="catalytic activity">
    <reaction evidence="4">
        <text>uridine(38/39/40) in tRNA = pseudouridine(38/39/40) in tRNA</text>
        <dbReference type="Rhea" id="RHEA:22376"/>
        <dbReference type="Rhea" id="RHEA-COMP:10085"/>
        <dbReference type="Rhea" id="RHEA-COMP:10087"/>
        <dbReference type="ChEBI" id="CHEBI:65314"/>
        <dbReference type="ChEBI" id="CHEBI:65315"/>
        <dbReference type="EC" id="5.4.99.12"/>
    </reaction>
</comment>
<name>A0A1Y1HMY0_KLENI</name>
<dbReference type="InterPro" id="IPR020095">
    <property type="entry name" value="PsdUridine_synth_TruA_C"/>
</dbReference>
<dbReference type="NCBIfam" id="TIGR00071">
    <property type="entry name" value="hisT_truA"/>
    <property type="match status" value="1"/>
</dbReference>
<organism evidence="7 8">
    <name type="scientific">Klebsormidium nitens</name>
    <name type="common">Green alga</name>
    <name type="synonym">Ulothrix nitens</name>
    <dbReference type="NCBI Taxonomy" id="105231"/>
    <lineage>
        <taxon>Eukaryota</taxon>
        <taxon>Viridiplantae</taxon>
        <taxon>Streptophyta</taxon>
        <taxon>Klebsormidiophyceae</taxon>
        <taxon>Klebsormidiales</taxon>
        <taxon>Klebsormidiaceae</taxon>
        <taxon>Klebsormidium</taxon>
    </lineage>
</organism>
<dbReference type="GO" id="GO:0031119">
    <property type="term" value="P:tRNA pseudouridine synthesis"/>
    <property type="evidence" value="ECO:0000318"/>
    <property type="project" value="GO_Central"/>
</dbReference>
<feature type="domain" description="Pseudouridine synthase I TruA alpha/beta" evidence="6">
    <location>
        <begin position="139"/>
        <end position="222"/>
    </location>
</feature>
<dbReference type="Proteomes" id="UP000054558">
    <property type="component" value="Unassembled WGS sequence"/>
</dbReference>
<feature type="domain" description="Pseudouridine synthase I TruA alpha/beta" evidence="6">
    <location>
        <begin position="299"/>
        <end position="404"/>
    </location>
</feature>
<evidence type="ECO:0000256" key="4">
    <source>
        <dbReference type="RuleBase" id="RU003792"/>
    </source>
</evidence>
<accession>A0A1Y1HMY0</accession>
<dbReference type="Gene3D" id="3.30.70.660">
    <property type="entry name" value="Pseudouridine synthase I, catalytic domain, C-terminal subdomain"/>
    <property type="match status" value="1"/>
</dbReference>
<evidence type="ECO:0000256" key="5">
    <source>
        <dbReference type="SAM" id="MobiDB-lite"/>
    </source>
</evidence>
<dbReference type="Pfam" id="PF01416">
    <property type="entry name" value="PseudoU_synth_1"/>
    <property type="match status" value="2"/>
</dbReference>
<proteinExistence type="inferred from homology"/>
<evidence type="ECO:0000256" key="3">
    <source>
        <dbReference type="ARBA" id="ARBA00023235"/>
    </source>
</evidence>
<dbReference type="InterPro" id="IPR020103">
    <property type="entry name" value="PsdUridine_synth_cat_dom_sf"/>
</dbReference>
<sequence>MIRATVLHPHAAAICSPLRWITGARPSETNWQSFQKVRLLGRLSARFRSASAVNQNIQKAPPQHRETAPPSQSAHSASNGCLQTSLEATLQEIQASPSFKDPDIGAQVKDPASGPIIHLPSDPRPWENEREYSKYRMRVAYDGTNYWGWQIQLQSGLPTVQGRIEEALMTITREPRGVLRVLAAGRTDAGVHARGQVAHFFTSSPLEDLESIHLKLNGKNIVESPYSSTKLRPKGVLPVDIRILELAPVTHDFHARFSAISKIYHYSIATKPVIDPLSRLYSAHVFYEVDIDRIKEGALHFVGEHDFAAFANFYPKPRRDVNADTVRTITRFDVVDTEEGVRLEIEGTGFLYRQVRNMVGLLVEIGRGQYEPSIVPKIMELRNRRLVPTSAPAHGLVMQSVAYPEELLKPPPGASAASTGRLVRKPSQKSKLEAQLAAI</sequence>
<dbReference type="EMBL" id="DF236992">
    <property type="protein sequence ID" value="GAQ79990.1"/>
    <property type="molecule type" value="Genomic_DNA"/>
</dbReference>
<dbReference type="InterPro" id="IPR001406">
    <property type="entry name" value="PsdUridine_synth_TruA"/>
</dbReference>
<dbReference type="Gene3D" id="3.30.70.580">
    <property type="entry name" value="Pseudouridine synthase I, catalytic domain, N-terminal subdomain"/>
    <property type="match status" value="1"/>
</dbReference>
<dbReference type="STRING" id="105231.A0A1Y1HMY0"/>
<dbReference type="CDD" id="cd02570">
    <property type="entry name" value="PseudoU_synth_EcTruA"/>
    <property type="match status" value="1"/>
</dbReference>
<keyword evidence="8" id="KW-1185">Reference proteome</keyword>
<feature type="region of interest" description="Disordered" evidence="5">
    <location>
        <begin position="54"/>
        <end position="79"/>
    </location>
</feature>
<protein>
    <recommendedName>
        <fullName evidence="4">tRNA pseudouridine synthase</fullName>
        <ecNumber evidence="4">5.4.99.12</ecNumber>
    </recommendedName>
</protein>
<evidence type="ECO:0000256" key="2">
    <source>
        <dbReference type="ARBA" id="ARBA00022694"/>
    </source>
</evidence>
<dbReference type="GO" id="GO:0160147">
    <property type="term" value="F:tRNA pseudouridine(38-40) synthase activity"/>
    <property type="evidence" value="ECO:0007669"/>
    <property type="project" value="UniProtKB-EC"/>
</dbReference>
<comment type="similarity">
    <text evidence="1 4">Belongs to the tRNA pseudouridine synthase TruA family.</text>
</comment>
<dbReference type="GO" id="GO:0009982">
    <property type="term" value="F:pseudouridine synthase activity"/>
    <property type="evidence" value="ECO:0000318"/>
    <property type="project" value="GO_Central"/>
</dbReference>
<dbReference type="OMA" id="RKYSYHI"/>
<dbReference type="PANTHER" id="PTHR11142">
    <property type="entry name" value="PSEUDOURIDYLATE SYNTHASE"/>
    <property type="match status" value="1"/>
</dbReference>
<evidence type="ECO:0000313" key="7">
    <source>
        <dbReference type="EMBL" id="GAQ79990.1"/>
    </source>
</evidence>
<dbReference type="OrthoDB" id="271910at2759"/>
<evidence type="ECO:0000259" key="6">
    <source>
        <dbReference type="Pfam" id="PF01416"/>
    </source>
</evidence>
<gene>
    <name evidence="7" type="ORF">KFL_000430320</name>
</gene>
<evidence type="ECO:0000313" key="8">
    <source>
        <dbReference type="Proteomes" id="UP000054558"/>
    </source>
</evidence>
<dbReference type="GO" id="GO:0003723">
    <property type="term" value="F:RNA binding"/>
    <property type="evidence" value="ECO:0007669"/>
    <property type="project" value="InterPro"/>
</dbReference>
<reference evidence="7 8" key="1">
    <citation type="journal article" date="2014" name="Nat. Commun.">
        <title>Klebsormidium flaccidum genome reveals primary factors for plant terrestrial adaptation.</title>
        <authorList>
            <person name="Hori K."/>
            <person name="Maruyama F."/>
            <person name="Fujisawa T."/>
            <person name="Togashi T."/>
            <person name="Yamamoto N."/>
            <person name="Seo M."/>
            <person name="Sato S."/>
            <person name="Yamada T."/>
            <person name="Mori H."/>
            <person name="Tajima N."/>
            <person name="Moriyama T."/>
            <person name="Ikeuchi M."/>
            <person name="Watanabe M."/>
            <person name="Wada H."/>
            <person name="Kobayashi K."/>
            <person name="Saito M."/>
            <person name="Masuda T."/>
            <person name="Sasaki-Sekimoto Y."/>
            <person name="Mashiguchi K."/>
            <person name="Awai K."/>
            <person name="Shimojima M."/>
            <person name="Masuda S."/>
            <person name="Iwai M."/>
            <person name="Nobusawa T."/>
            <person name="Narise T."/>
            <person name="Kondo S."/>
            <person name="Saito H."/>
            <person name="Sato R."/>
            <person name="Murakawa M."/>
            <person name="Ihara Y."/>
            <person name="Oshima-Yamada Y."/>
            <person name="Ohtaka K."/>
            <person name="Satoh M."/>
            <person name="Sonobe K."/>
            <person name="Ishii M."/>
            <person name="Ohtani R."/>
            <person name="Kanamori-Sato M."/>
            <person name="Honoki R."/>
            <person name="Miyazaki D."/>
            <person name="Mochizuki H."/>
            <person name="Umetsu J."/>
            <person name="Higashi K."/>
            <person name="Shibata D."/>
            <person name="Kamiya Y."/>
            <person name="Sato N."/>
            <person name="Nakamura Y."/>
            <person name="Tabata S."/>
            <person name="Ida S."/>
            <person name="Kurokawa K."/>
            <person name="Ohta H."/>
        </authorList>
    </citation>
    <scope>NUCLEOTIDE SEQUENCE [LARGE SCALE GENOMIC DNA]</scope>
    <source>
        <strain evidence="7 8">NIES-2285</strain>
    </source>
</reference>
<dbReference type="SUPFAM" id="SSF55120">
    <property type="entry name" value="Pseudouridine synthase"/>
    <property type="match status" value="1"/>
</dbReference>
<dbReference type="HAMAP" id="MF_00171">
    <property type="entry name" value="TruA"/>
    <property type="match status" value="1"/>
</dbReference>
<dbReference type="InterPro" id="IPR020097">
    <property type="entry name" value="PsdUridine_synth_TruA_a/b_dom"/>
</dbReference>
<evidence type="ECO:0000256" key="1">
    <source>
        <dbReference type="ARBA" id="ARBA00009375"/>
    </source>
</evidence>
<keyword evidence="2 4" id="KW-0819">tRNA processing</keyword>
<dbReference type="EC" id="5.4.99.12" evidence="4"/>
<dbReference type="AlphaFoldDB" id="A0A1Y1HMY0"/>
<dbReference type="PANTHER" id="PTHR11142:SF0">
    <property type="entry name" value="TRNA PSEUDOURIDINE SYNTHASE-LIKE 1"/>
    <property type="match status" value="1"/>
</dbReference>
<dbReference type="InterPro" id="IPR020094">
    <property type="entry name" value="TruA/RsuA/RluB/E/F_N"/>
</dbReference>
<feature type="compositionally biased region" description="Polar residues" evidence="5">
    <location>
        <begin position="69"/>
        <end position="79"/>
    </location>
</feature>
<keyword evidence="3 4" id="KW-0413">Isomerase</keyword>